<dbReference type="EMBL" id="JBDGII010000035">
    <property type="protein sequence ID" value="MEW7079815.1"/>
    <property type="molecule type" value="Genomic_DNA"/>
</dbReference>
<dbReference type="CDD" id="cd06173">
    <property type="entry name" value="MFS_MefA_like"/>
    <property type="match status" value="1"/>
</dbReference>
<comment type="caution">
    <text evidence="9">The sequence shown here is derived from an EMBL/GenBank/DDBJ whole genome shotgun (WGS) entry which is preliminary data.</text>
</comment>
<keyword evidence="2" id="KW-0813">Transport</keyword>
<keyword evidence="5 7" id="KW-1133">Transmembrane helix</keyword>
<keyword evidence="4 7" id="KW-0812">Transmembrane</keyword>
<dbReference type="InterPro" id="IPR020846">
    <property type="entry name" value="MFS_dom"/>
</dbReference>
<evidence type="ECO:0000313" key="10">
    <source>
        <dbReference type="Proteomes" id="UP001555176"/>
    </source>
</evidence>
<dbReference type="PROSITE" id="PS50850">
    <property type="entry name" value="MFS"/>
    <property type="match status" value="1"/>
</dbReference>
<accession>A0ABV3NL48</accession>
<proteinExistence type="predicted"/>
<comment type="subcellular location">
    <subcellularLocation>
        <location evidence="1">Cell membrane</location>
        <topology evidence="1">Multi-pass membrane protein</topology>
    </subcellularLocation>
</comment>
<feature type="domain" description="Major facilitator superfamily (MFS) profile" evidence="8">
    <location>
        <begin position="11"/>
        <end position="402"/>
    </location>
</feature>
<keyword evidence="6 7" id="KW-0472">Membrane</keyword>
<evidence type="ECO:0000256" key="2">
    <source>
        <dbReference type="ARBA" id="ARBA00022448"/>
    </source>
</evidence>
<evidence type="ECO:0000256" key="5">
    <source>
        <dbReference type="ARBA" id="ARBA00022989"/>
    </source>
</evidence>
<feature type="transmembrane region" description="Helical" evidence="7">
    <location>
        <begin position="254"/>
        <end position="273"/>
    </location>
</feature>
<dbReference type="PANTHER" id="PTHR43266">
    <property type="entry name" value="MACROLIDE-EFFLUX PROTEIN"/>
    <property type="match status" value="1"/>
</dbReference>
<evidence type="ECO:0000313" key="9">
    <source>
        <dbReference type="EMBL" id="MEW7079815.1"/>
    </source>
</evidence>
<evidence type="ECO:0000256" key="7">
    <source>
        <dbReference type="SAM" id="Phobius"/>
    </source>
</evidence>
<feature type="transmembrane region" description="Helical" evidence="7">
    <location>
        <begin position="210"/>
        <end position="234"/>
    </location>
</feature>
<dbReference type="InterPro" id="IPR036259">
    <property type="entry name" value="MFS_trans_sf"/>
</dbReference>
<dbReference type="Proteomes" id="UP001555176">
    <property type="component" value="Unassembled WGS sequence"/>
</dbReference>
<feature type="transmembrane region" description="Helical" evidence="7">
    <location>
        <begin position="90"/>
        <end position="116"/>
    </location>
</feature>
<evidence type="ECO:0000256" key="3">
    <source>
        <dbReference type="ARBA" id="ARBA00022475"/>
    </source>
</evidence>
<feature type="transmembrane region" description="Helical" evidence="7">
    <location>
        <begin position="285"/>
        <end position="306"/>
    </location>
</feature>
<feature type="transmembrane region" description="Helical" evidence="7">
    <location>
        <begin position="168"/>
        <end position="189"/>
    </location>
</feature>
<feature type="transmembrane region" description="Helical" evidence="7">
    <location>
        <begin position="45"/>
        <end position="69"/>
    </location>
</feature>
<name>A0ABV3NL48_9BACI</name>
<reference evidence="9 10" key="1">
    <citation type="submission" date="2024-04" db="EMBL/GenBank/DDBJ databases">
        <title>Bacterial genomes from commercial probiotics.</title>
        <authorList>
            <person name="Brady R."/>
            <person name="Call G.B."/>
            <person name="Chaston J.M."/>
        </authorList>
    </citation>
    <scope>NUCLEOTIDE SEQUENCE [LARGE SCALE GENOMIC DNA]</scope>
    <source>
        <strain evidence="10">gbc_m</strain>
    </source>
</reference>
<feature type="transmembrane region" description="Helical" evidence="7">
    <location>
        <begin position="373"/>
        <end position="397"/>
    </location>
</feature>
<feature type="transmembrane region" description="Helical" evidence="7">
    <location>
        <begin position="312"/>
        <end position="336"/>
    </location>
</feature>
<dbReference type="Gene3D" id="1.20.1250.20">
    <property type="entry name" value="MFS general substrate transporter like domains"/>
    <property type="match status" value="1"/>
</dbReference>
<evidence type="ECO:0000256" key="4">
    <source>
        <dbReference type="ARBA" id="ARBA00022692"/>
    </source>
</evidence>
<evidence type="ECO:0000256" key="1">
    <source>
        <dbReference type="ARBA" id="ARBA00004651"/>
    </source>
</evidence>
<evidence type="ECO:0000256" key="6">
    <source>
        <dbReference type="ARBA" id="ARBA00023136"/>
    </source>
</evidence>
<organism evidence="9 10">
    <name type="scientific">Heyndrickxia faecalis</name>
    <dbReference type="NCBI Taxonomy" id="2824910"/>
    <lineage>
        <taxon>Bacteria</taxon>
        <taxon>Bacillati</taxon>
        <taxon>Bacillota</taxon>
        <taxon>Bacilli</taxon>
        <taxon>Bacillales</taxon>
        <taxon>Bacillaceae</taxon>
        <taxon>Heyndrickxia</taxon>
    </lineage>
</organism>
<dbReference type="SUPFAM" id="SSF103473">
    <property type="entry name" value="MFS general substrate transporter"/>
    <property type="match status" value="1"/>
</dbReference>
<dbReference type="RefSeq" id="WP_035184906.1">
    <property type="nucleotide sequence ID" value="NZ_JBBEWJ010000001.1"/>
</dbReference>
<protein>
    <submittedName>
        <fullName evidence="9">MFS transporter</fullName>
    </submittedName>
</protein>
<feature type="transmembrane region" description="Helical" evidence="7">
    <location>
        <begin position="12"/>
        <end position="39"/>
    </location>
</feature>
<dbReference type="PANTHER" id="PTHR43266:SF2">
    <property type="entry name" value="MAJOR FACILITATOR SUPERFAMILY (MFS) PROFILE DOMAIN-CONTAINING PROTEIN"/>
    <property type="match status" value="1"/>
</dbReference>
<feature type="transmembrane region" description="Helical" evidence="7">
    <location>
        <begin position="348"/>
        <end position="367"/>
    </location>
</feature>
<evidence type="ECO:0000259" key="8">
    <source>
        <dbReference type="PROSITE" id="PS50850"/>
    </source>
</evidence>
<dbReference type="Pfam" id="PF07690">
    <property type="entry name" value="MFS_1"/>
    <property type="match status" value="1"/>
</dbReference>
<sequence length="416" mass="44708">MNENPLFKNHSFLFLISAQTISNLGDWLHLVALFALVAFKWHADPIAMAGITLCMVLPSILFGSPAGWLADRFNRKMLMSFSDFARCGCVLGIAFSVSLWQVYIFLFFLGFFSAVFTPAESGLLRQVVGENQIQAAIGTSEMINNSAKIIGPVAGGALISLTGIKGAFYLDAISFFLSALLLFGIKAPTLQSPVKSDLEHREKVALTEGFRFLSGFPVLKMGLIVFCTMILALQISDSQAMILIRDIKNATVHFASWCIAASGFGMLTASVLFTKIKLGEKLITLKISPAILGLGCIMVSTGTGWPIGIIEAVYPCVFFLMGFSFTMAAIPFDVLVQKKTPETHTGRVFGTINSLSTLAVLVGILLGGSLSEWFGVSLAFLISGGTTCLLAAVSAIAMKKAERKEIHVAEGIKTTS</sequence>
<gene>
    <name evidence="9" type="ORF">ABC651_12460</name>
</gene>
<keyword evidence="3" id="KW-1003">Cell membrane</keyword>
<dbReference type="InterPro" id="IPR011701">
    <property type="entry name" value="MFS"/>
</dbReference>
<keyword evidence="10" id="KW-1185">Reference proteome</keyword>